<dbReference type="KEGG" id="bvz:BRAD3257_6891"/>
<sequence>MLHFAISAILVWLAINIAFVLLRLRTIRHSAAHRIDGSNRSYPELIPVRQRPGQ</sequence>
<proteinExistence type="predicted"/>
<keyword evidence="1" id="KW-0472">Membrane</keyword>
<dbReference type="EMBL" id="LS398110">
    <property type="protein sequence ID" value="SPP97756.1"/>
    <property type="molecule type" value="Genomic_DNA"/>
</dbReference>
<organism evidence="2 3">
    <name type="scientific">Bradyrhizobium vignae</name>
    <dbReference type="NCBI Taxonomy" id="1549949"/>
    <lineage>
        <taxon>Bacteria</taxon>
        <taxon>Pseudomonadati</taxon>
        <taxon>Pseudomonadota</taxon>
        <taxon>Alphaproteobacteria</taxon>
        <taxon>Hyphomicrobiales</taxon>
        <taxon>Nitrobacteraceae</taxon>
        <taxon>Bradyrhizobium</taxon>
    </lineage>
</organism>
<dbReference type="AlphaFoldDB" id="A0A2U3Q8S3"/>
<dbReference type="Proteomes" id="UP000246085">
    <property type="component" value="Chromosome BRAD3257"/>
</dbReference>
<reference evidence="2 3" key="1">
    <citation type="submission" date="2018-03" db="EMBL/GenBank/DDBJ databases">
        <authorList>
            <person name="Gully D."/>
        </authorList>
    </citation>
    <scope>NUCLEOTIDE SEQUENCE [LARGE SCALE GENOMIC DNA]</scope>
    <source>
        <strain evidence="2">ORS3257</strain>
    </source>
</reference>
<name>A0A2U3Q8S3_9BRAD</name>
<keyword evidence="1" id="KW-1133">Transmembrane helix</keyword>
<gene>
    <name evidence="2" type="ORF">BRAD3257_6891</name>
</gene>
<accession>A0A2U3Q8S3</accession>
<keyword evidence="1" id="KW-0812">Transmembrane</keyword>
<feature type="transmembrane region" description="Helical" evidence="1">
    <location>
        <begin position="6"/>
        <end position="24"/>
    </location>
</feature>
<evidence type="ECO:0000313" key="3">
    <source>
        <dbReference type="Proteomes" id="UP000246085"/>
    </source>
</evidence>
<evidence type="ECO:0000256" key="1">
    <source>
        <dbReference type="SAM" id="Phobius"/>
    </source>
</evidence>
<protein>
    <submittedName>
        <fullName evidence="2">Uncharacterized protein</fullName>
    </submittedName>
</protein>
<evidence type="ECO:0000313" key="2">
    <source>
        <dbReference type="EMBL" id="SPP97756.1"/>
    </source>
</evidence>